<proteinExistence type="predicted"/>
<organism evidence="4">
    <name type="scientific">Thermodesulfobium narugense</name>
    <dbReference type="NCBI Taxonomy" id="184064"/>
    <lineage>
        <taxon>Bacteria</taxon>
        <taxon>Pseudomonadati</taxon>
        <taxon>Thermodesulfobiota</taxon>
        <taxon>Thermodesulfobiia</taxon>
        <taxon>Thermodesulfobiales</taxon>
        <taxon>Thermodesulfobiaceae</taxon>
        <taxon>Thermodesulfobium</taxon>
    </lineage>
</organism>
<dbReference type="Pfam" id="PF02371">
    <property type="entry name" value="Transposase_20"/>
    <property type="match status" value="1"/>
</dbReference>
<name>A0A7C5PQL3_9BACT</name>
<evidence type="ECO:0000259" key="2">
    <source>
        <dbReference type="Pfam" id="PF01548"/>
    </source>
</evidence>
<dbReference type="Pfam" id="PF01548">
    <property type="entry name" value="DEDD_Tnp_IS110"/>
    <property type="match status" value="1"/>
</dbReference>
<dbReference type="InterPro" id="IPR002525">
    <property type="entry name" value="Transp_IS110-like_N"/>
</dbReference>
<dbReference type="PANTHER" id="PTHR33055">
    <property type="entry name" value="TRANSPOSASE FOR INSERTION SEQUENCE ELEMENT IS1111A"/>
    <property type="match status" value="1"/>
</dbReference>
<dbReference type="GO" id="GO:0006313">
    <property type="term" value="P:DNA transposition"/>
    <property type="evidence" value="ECO:0007669"/>
    <property type="project" value="InterPro"/>
</dbReference>
<reference evidence="4" key="1">
    <citation type="journal article" date="2020" name="mSystems">
        <title>Genome- and Community-Level Interaction Insights into Carbon Utilization and Element Cycling Functions of Hydrothermarchaeota in Hydrothermal Sediment.</title>
        <authorList>
            <person name="Zhou Z."/>
            <person name="Liu Y."/>
            <person name="Xu W."/>
            <person name="Pan J."/>
            <person name="Luo Z.H."/>
            <person name="Li M."/>
        </authorList>
    </citation>
    <scope>NUCLEOTIDE SEQUENCE [LARGE SCALE GENOMIC DNA]</scope>
    <source>
        <strain evidence="4">SpSt-1019</strain>
    </source>
</reference>
<dbReference type="AlphaFoldDB" id="A0A7C5PQL3"/>
<protein>
    <submittedName>
        <fullName evidence="4">IS110 family transposase</fullName>
    </submittedName>
</protein>
<feature type="region of interest" description="Disordered" evidence="1">
    <location>
        <begin position="430"/>
        <end position="469"/>
    </location>
</feature>
<feature type="domain" description="Transposase IS110-like N-terminal" evidence="2">
    <location>
        <begin position="7"/>
        <end position="168"/>
    </location>
</feature>
<dbReference type="GO" id="GO:0003677">
    <property type="term" value="F:DNA binding"/>
    <property type="evidence" value="ECO:0007669"/>
    <property type="project" value="InterPro"/>
</dbReference>
<gene>
    <name evidence="4" type="ORF">ENL70_04625</name>
</gene>
<dbReference type="EMBL" id="DRUY01000153">
    <property type="protein sequence ID" value="HHI65814.1"/>
    <property type="molecule type" value="Genomic_DNA"/>
</dbReference>
<dbReference type="GO" id="GO:0004803">
    <property type="term" value="F:transposase activity"/>
    <property type="evidence" value="ECO:0007669"/>
    <property type="project" value="InterPro"/>
</dbReference>
<sequence>MSNKYYLGIDVYKGYADFIILDNNKKIVEDGFQLDDTFEGHNQLYKILSGFIAKHPEANIFAAVESTGGYENNWLKLLSKYQSKLNLSIARVNPFGVNYNSKATLKRIITDKESSKNVAEYMISHPEKVSYNNEDYYSSARKQWTFIKMLTKQKVQLLNQLGSLLYIANPEVLRYCRSKINQWTLKMLRQYPTARHLSKAELSKLSKIPYIKEELAIALIENAKKSVASSVDDTTAEIIKAIVEQILRLEKLIAWQTKQLENNCKLPEVELLKTFQGIGTYSAVGLMIEILSVERFPTVKHLASYFGVHPVFKQSGDGLYGYRMSKRGRKQPREILFNVARFAIAHNPYIKEIYAMHLKKGMPKMAALGAVMYKILRIIYGMLKHNKAFDPEIDRANREKHSATNIQNNPDRSRRFQPIDFYAPVSRRQIKKRKEQEMSHFSKPLNAESPKEIFTGSNSRSFPEVSNET</sequence>
<evidence type="ECO:0000256" key="1">
    <source>
        <dbReference type="SAM" id="MobiDB-lite"/>
    </source>
</evidence>
<evidence type="ECO:0000259" key="3">
    <source>
        <dbReference type="Pfam" id="PF02371"/>
    </source>
</evidence>
<feature type="compositionally biased region" description="Polar residues" evidence="1">
    <location>
        <begin position="455"/>
        <end position="469"/>
    </location>
</feature>
<dbReference type="InterPro" id="IPR047650">
    <property type="entry name" value="Transpos_IS110"/>
</dbReference>
<dbReference type="InterPro" id="IPR003346">
    <property type="entry name" value="Transposase_20"/>
</dbReference>
<accession>A0A7C5PQL3</accession>
<evidence type="ECO:0000313" key="4">
    <source>
        <dbReference type="EMBL" id="HHI65814.1"/>
    </source>
</evidence>
<feature type="domain" description="Transposase IS116/IS110/IS902 C-terminal" evidence="3">
    <location>
        <begin position="270"/>
        <end position="354"/>
    </location>
</feature>
<comment type="caution">
    <text evidence="4">The sequence shown here is derived from an EMBL/GenBank/DDBJ whole genome shotgun (WGS) entry which is preliminary data.</text>
</comment>
<dbReference type="PANTHER" id="PTHR33055:SF15">
    <property type="entry name" value="TRANSPOSASE-RELATED"/>
    <property type="match status" value="1"/>
</dbReference>